<dbReference type="AlphaFoldDB" id="A0A1H6Y4B2"/>
<sequence length="187" mass="21849">MEILDLQHNTDSTKMTQPNAPDFIEQHFSIEFIEKARMQTLLILGSLYTDFSIDTELDNHYKPTDDFVLANLCNGTNNPQVSELISNFIHNRNWSENEVLYLTIAFISNPKFQAFIDNIRLYDEEEFGEEILRVLLSKHITKELPLYVFNYIHASILRFCSEFDLSDGLIDTDTFDHMKTHYSSLLI</sequence>
<protein>
    <submittedName>
        <fullName evidence="1">Uncharacterized protein</fullName>
    </submittedName>
</protein>
<accession>A0A1H6Y4B2</accession>
<proteinExistence type="predicted"/>
<dbReference type="EMBL" id="FNYS01000028">
    <property type="protein sequence ID" value="SEJ36119.1"/>
    <property type="molecule type" value="Genomic_DNA"/>
</dbReference>
<dbReference type="Proteomes" id="UP000183077">
    <property type="component" value="Unassembled WGS sequence"/>
</dbReference>
<dbReference type="GeneID" id="82258617"/>
<organism evidence="1 2">
    <name type="scientific">Myroides marinus</name>
    <dbReference type="NCBI Taxonomy" id="703342"/>
    <lineage>
        <taxon>Bacteria</taxon>
        <taxon>Pseudomonadati</taxon>
        <taxon>Bacteroidota</taxon>
        <taxon>Flavobacteriia</taxon>
        <taxon>Flavobacteriales</taxon>
        <taxon>Flavobacteriaceae</taxon>
        <taxon>Myroides</taxon>
    </lineage>
</organism>
<gene>
    <name evidence="1" type="ORF">SAMN04488018_1283</name>
</gene>
<dbReference type="RefSeq" id="WP_063176114.1">
    <property type="nucleotide sequence ID" value="NZ_FNYS01000028.1"/>
</dbReference>
<name>A0A1H6Y4B2_9FLAO</name>
<evidence type="ECO:0000313" key="2">
    <source>
        <dbReference type="Proteomes" id="UP000183077"/>
    </source>
</evidence>
<reference evidence="1 2" key="1">
    <citation type="submission" date="2016-10" db="EMBL/GenBank/DDBJ databases">
        <authorList>
            <person name="de Groot N.N."/>
        </authorList>
    </citation>
    <scope>NUCLEOTIDE SEQUENCE [LARGE SCALE GENOMIC DNA]</scope>
    <source>
        <strain evidence="1 2">DSM 23048</strain>
    </source>
</reference>
<evidence type="ECO:0000313" key="1">
    <source>
        <dbReference type="EMBL" id="SEJ36119.1"/>
    </source>
</evidence>